<dbReference type="NCBIfam" id="TIGR00797">
    <property type="entry name" value="matE"/>
    <property type="match status" value="1"/>
</dbReference>
<evidence type="ECO:0000313" key="12">
    <source>
        <dbReference type="Proteomes" id="UP001161391"/>
    </source>
</evidence>
<keyword evidence="6 10" id="KW-1133">Transmembrane helix</keyword>
<dbReference type="PANTHER" id="PTHR43298:SF2">
    <property type="entry name" value="FMN_FAD EXPORTER YEEO-RELATED"/>
    <property type="match status" value="1"/>
</dbReference>
<feature type="transmembrane region" description="Helical" evidence="10">
    <location>
        <begin position="119"/>
        <end position="136"/>
    </location>
</feature>
<evidence type="ECO:0000313" key="11">
    <source>
        <dbReference type="EMBL" id="GLQ24759.1"/>
    </source>
</evidence>
<feature type="transmembrane region" description="Helical" evidence="10">
    <location>
        <begin position="178"/>
        <end position="203"/>
    </location>
</feature>
<gene>
    <name evidence="11" type="ORF">GCM10007853_26330</name>
</gene>
<accession>A0ABQ5VCL8</accession>
<keyword evidence="12" id="KW-1185">Reference proteome</keyword>
<protein>
    <recommendedName>
        <fullName evidence="9">Multidrug-efflux transporter</fullName>
    </recommendedName>
</protein>
<keyword evidence="7" id="KW-0406">Ion transport</keyword>
<name>A0ABQ5VCL8_9PROT</name>
<evidence type="ECO:0000256" key="6">
    <source>
        <dbReference type="ARBA" id="ARBA00022989"/>
    </source>
</evidence>
<feature type="transmembrane region" description="Helical" evidence="10">
    <location>
        <begin position="27"/>
        <end position="49"/>
    </location>
</feature>
<sequence>MALTQMVQFSIYTIDTVMIGRVGTESLAAAAIGGVVYFMLWMVGAGPVFSVTPMVSQALGTTIGDTARDARTDVRRSVRMTLWLIFGLIVPMLAILLATEPILLALGQDADVAKLASEYVIVLAPGLPFALGVMALRNFLAALNKTMVPLLLATITVGINAGLNALLIFGLFGFPELGLVGAGIASSISYIICFFLFAAYISLDREARVFEIFRNIFGFDRERFFEVMKLSWPISLTTIFEGALFNAAVLIMGLIGVRETAAYNVSLNVVAMSFMLPWGFSMAGAVRIGLAEGAADKIARRQAAQATLLISIGAMGILALFVAFMPDLIARAYMDVNNPENSATIALITLFLPLAAAFMIFDAAQVACNQLLRGLKDVTAPMVITGISYWVIGFPLCYGLALHTPLGALGVWYGLMAGLFAAFIGLGIRLWRQLQVPPRPPELLDPSEPLLQ</sequence>
<dbReference type="InterPro" id="IPR002528">
    <property type="entry name" value="MATE_fam"/>
</dbReference>
<keyword evidence="4" id="KW-1003">Cell membrane</keyword>
<feature type="transmembrane region" description="Helical" evidence="10">
    <location>
        <begin position="81"/>
        <end position="99"/>
    </location>
</feature>
<keyword evidence="5 10" id="KW-0812">Transmembrane</keyword>
<feature type="transmembrane region" description="Helical" evidence="10">
    <location>
        <begin position="306"/>
        <end position="325"/>
    </location>
</feature>
<evidence type="ECO:0000256" key="9">
    <source>
        <dbReference type="ARBA" id="ARBA00031636"/>
    </source>
</evidence>
<proteinExistence type="predicted"/>
<keyword evidence="8 10" id="KW-0472">Membrane</keyword>
<keyword evidence="3" id="KW-0050">Antiport</keyword>
<feature type="transmembrane region" description="Helical" evidence="10">
    <location>
        <begin position="261"/>
        <end position="286"/>
    </location>
</feature>
<evidence type="ECO:0000256" key="8">
    <source>
        <dbReference type="ARBA" id="ARBA00023136"/>
    </source>
</evidence>
<feature type="transmembrane region" description="Helical" evidence="10">
    <location>
        <begin position="407"/>
        <end position="431"/>
    </location>
</feature>
<keyword evidence="2" id="KW-0813">Transport</keyword>
<dbReference type="PANTHER" id="PTHR43298">
    <property type="entry name" value="MULTIDRUG RESISTANCE PROTEIN NORM-RELATED"/>
    <property type="match status" value="1"/>
</dbReference>
<evidence type="ECO:0000256" key="4">
    <source>
        <dbReference type="ARBA" id="ARBA00022475"/>
    </source>
</evidence>
<evidence type="ECO:0000256" key="2">
    <source>
        <dbReference type="ARBA" id="ARBA00022448"/>
    </source>
</evidence>
<dbReference type="Pfam" id="PF01554">
    <property type="entry name" value="MatE"/>
    <property type="match status" value="2"/>
</dbReference>
<feature type="transmembrane region" description="Helical" evidence="10">
    <location>
        <begin position="148"/>
        <end position="172"/>
    </location>
</feature>
<evidence type="ECO:0000256" key="10">
    <source>
        <dbReference type="SAM" id="Phobius"/>
    </source>
</evidence>
<evidence type="ECO:0000256" key="1">
    <source>
        <dbReference type="ARBA" id="ARBA00004429"/>
    </source>
</evidence>
<dbReference type="PIRSF" id="PIRSF006603">
    <property type="entry name" value="DinF"/>
    <property type="match status" value="1"/>
</dbReference>
<comment type="subcellular location">
    <subcellularLocation>
        <location evidence="1">Cell inner membrane</location>
        <topology evidence="1">Multi-pass membrane protein</topology>
    </subcellularLocation>
</comment>
<evidence type="ECO:0000256" key="3">
    <source>
        <dbReference type="ARBA" id="ARBA00022449"/>
    </source>
</evidence>
<dbReference type="CDD" id="cd13131">
    <property type="entry name" value="MATE_NorM_like"/>
    <property type="match status" value="1"/>
</dbReference>
<reference evidence="11" key="2">
    <citation type="submission" date="2023-01" db="EMBL/GenBank/DDBJ databases">
        <title>Draft genome sequence of Algimonas ampicilliniresistens strain NBRC 108219.</title>
        <authorList>
            <person name="Sun Q."/>
            <person name="Mori K."/>
        </authorList>
    </citation>
    <scope>NUCLEOTIDE SEQUENCE</scope>
    <source>
        <strain evidence="11">NBRC 108219</strain>
    </source>
</reference>
<dbReference type="EMBL" id="BSNK01000002">
    <property type="protein sequence ID" value="GLQ24759.1"/>
    <property type="molecule type" value="Genomic_DNA"/>
</dbReference>
<feature type="transmembrane region" description="Helical" evidence="10">
    <location>
        <begin position="345"/>
        <end position="368"/>
    </location>
</feature>
<dbReference type="Proteomes" id="UP001161391">
    <property type="component" value="Unassembled WGS sequence"/>
</dbReference>
<feature type="transmembrane region" description="Helical" evidence="10">
    <location>
        <begin position="230"/>
        <end position="255"/>
    </location>
</feature>
<organism evidence="11 12">
    <name type="scientific">Algimonas ampicilliniresistens</name>
    <dbReference type="NCBI Taxonomy" id="1298735"/>
    <lineage>
        <taxon>Bacteria</taxon>
        <taxon>Pseudomonadati</taxon>
        <taxon>Pseudomonadota</taxon>
        <taxon>Alphaproteobacteria</taxon>
        <taxon>Maricaulales</taxon>
        <taxon>Robiginitomaculaceae</taxon>
        <taxon>Algimonas</taxon>
    </lineage>
</organism>
<dbReference type="InterPro" id="IPR048279">
    <property type="entry name" value="MdtK-like"/>
</dbReference>
<reference evidence="11" key="1">
    <citation type="journal article" date="2014" name="Int. J. Syst. Evol. Microbiol.">
        <title>Complete genome of a new Firmicutes species belonging to the dominant human colonic microbiota ('Ruminococcus bicirculans') reveals two chromosomes and a selective capacity to utilize plant glucans.</title>
        <authorList>
            <consortium name="NISC Comparative Sequencing Program"/>
            <person name="Wegmann U."/>
            <person name="Louis P."/>
            <person name="Goesmann A."/>
            <person name="Henrissat B."/>
            <person name="Duncan S.H."/>
            <person name="Flint H.J."/>
        </authorList>
    </citation>
    <scope>NUCLEOTIDE SEQUENCE</scope>
    <source>
        <strain evidence="11">NBRC 108219</strain>
    </source>
</reference>
<comment type="caution">
    <text evidence="11">The sequence shown here is derived from an EMBL/GenBank/DDBJ whole genome shotgun (WGS) entry which is preliminary data.</text>
</comment>
<evidence type="ECO:0000256" key="7">
    <source>
        <dbReference type="ARBA" id="ARBA00023065"/>
    </source>
</evidence>
<feature type="transmembrane region" description="Helical" evidence="10">
    <location>
        <begin position="380"/>
        <end position="401"/>
    </location>
</feature>
<dbReference type="InterPro" id="IPR050222">
    <property type="entry name" value="MATE_MdtK"/>
</dbReference>
<evidence type="ECO:0000256" key="5">
    <source>
        <dbReference type="ARBA" id="ARBA00022692"/>
    </source>
</evidence>